<organism evidence="1 2">
    <name type="scientific">Hapsidospora chrysogenum (strain ATCC 11550 / CBS 779.69 / DSM 880 / IAM 14645 / JCM 23072 / IMI 49137)</name>
    <name type="common">Acremonium chrysogenum</name>
    <dbReference type="NCBI Taxonomy" id="857340"/>
    <lineage>
        <taxon>Eukaryota</taxon>
        <taxon>Fungi</taxon>
        <taxon>Dikarya</taxon>
        <taxon>Ascomycota</taxon>
        <taxon>Pezizomycotina</taxon>
        <taxon>Sordariomycetes</taxon>
        <taxon>Hypocreomycetidae</taxon>
        <taxon>Hypocreales</taxon>
        <taxon>Bionectriaceae</taxon>
        <taxon>Hapsidospora</taxon>
    </lineage>
</organism>
<protein>
    <submittedName>
        <fullName evidence="1">Uncharacterized protein</fullName>
    </submittedName>
</protein>
<evidence type="ECO:0000313" key="2">
    <source>
        <dbReference type="Proteomes" id="UP000029964"/>
    </source>
</evidence>
<proteinExistence type="predicted"/>
<dbReference type="EMBL" id="JPKY01000063">
    <property type="protein sequence ID" value="KFH43695.1"/>
    <property type="molecule type" value="Genomic_DNA"/>
</dbReference>
<keyword evidence="2" id="KW-1185">Reference proteome</keyword>
<comment type="caution">
    <text evidence="1">The sequence shown here is derived from an EMBL/GenBank/DDBJ whole genome shotgun (WGS) entry which is preliminary data.</text>
</comment>
<sequence>MAPRAEEQLIKLCRSSSQDDRSGADGSLKFLLLHRPDQDSTDMARFRLLGKSASRDDNLGGF</sequence>
<reference evidence="2" key="1">
    <citation type="journal article" date="2014" name="Genome Announc.">
        <title>Genome sequence and annotation of Acremonium chrysogenum, producer of the beta-lactam antibiotic cephalosporin C.</title>
        <authorList>
            <person name="Terfehr D."/>
            <person name="Dahlmann T.A."/>
            <person name="Specht T."/>
            <person name="Zadra I."/>
            <person name="Kuernsteiner H."/>
            <person name="Kueck U."/>
        </authorList>
    </citation>
    <scope>NUCLEOTIDE SEQUENCE [LARGE SCALE GENOMIC DNA]</scope>
    <source>
        <strain evidence="2">ATCC 11550 / CBS 779.69 / DSM 880 / IAM 14645 / JCM 23072 / IMI 49137</strain>
    </source>
</reference>
<accession>A0A086T2W3</accession>
<dbReference type="Proteomes" id="UP000029964">
    <property type="component" value="Unassembled WGS sequence"/>
</dbReference>
<dbReference type="HOGENOM" id="CLU_2903637_0_0_1"/>
<gene>
    <name evidence="1" type="ORF">ACRE_055470</name>
</gene>
<name>A0A086T2W3_HAPC1</name>
<dbReference type="AlphaFoldDB" id="A0A086T2W3"/>
<evidence type="ECO:0000313" key="1">
    <source>
        <dbReference type="EMBL" id="KFH43695.1"/>
    </source>
</evidence>